<proteinExistence type="predicted"/>
<evidence type="ECO:0000313" key="1">
    <source>
        <dbReference type="EMBL" id="KAK1136707.1"/>
    </source>
</evidence>
<dbReference type="AlphaFoldDB" id="A0AA40GF77"/>
<gene>
    <name evidence="1" type="ORF">K0M31_001248</name>
</gene>
<name>A0AA40GF77_9HYME</name>
<sequence>MGKLESTEALSVPFPSASGNCEPRWGTKGGCPLLFCVTLRECVSHMFGKVDSMLHSTDERSVCCRTKLSQTVLWRHRPAGGSGHLKLINFPRRACIQTVGIVGWKLSRTDGVSALGGVTRFCWMI</sequence>
<accession>A0AA40GF77</accession>
<protein>
    <submittedName>
        <fullName evidence="1">Uncharacterized protein</fullName>
    </submittedName>
</protein>
<dbReference type="Proteomes" id="UP001177670">
    <property type="component" value="Unassembled WGS sequence"/>
</dbReference>
<evidence type="ECO:0000313" key="2">
    <source>
        <dbReference type="Proteomes" id="UP001177670"/>
    </source>
</evidence>
<comment type="caution">
    <text evidence="1">The sequence shown here is derived from an EMBL/GenBank/DDBJ whole genome shotgun (WGS) entry which is preliminary data.</text>
</comment>
<keyword evidence="2" id="KW-1185">Reference proteome</keyword>
<organism evidence="1 2">
    <name type="scientific">Melipona bicolor</name>
    <dbReference type="NCBI Taxonomy" id="60889"/>
    <lineage>
        <taxon>Eukaryota</taxon>
        <taxon>Metazoa</taxon>
        <taxon>Ecdysozoa</taxon>
        <taxon>Arthropoda</taxon>
        <taxon>Hexapoda</taxon>
        <taxon>Insecta</taxon>
        <taxon>Pterygota</taxon>
        <taxon>Neoptera</taxon>
        <taxon>Endopterygota</taxon>
        <taxon>Hymenoptera</taxon>
        <taxon>Apocrita</taxon>
        <taxon>Aculeata</taxon>
        <taxon>Apoidea</taxon>
        <taxon>Anthophila</taxon>
        <taxon>Apidae</taxon>
        <taxon>Melipona</taxon>
    </lineage>
</organism>
<reference evidence="1" key="1">
    <citation type="submission" date="2021-10" db="EMBL/GenBank/DDBJ databases">
        <title>Melipona bicolor Genome sequencing and assembly.</title>
        <authorList>
            <person name="Araujo N.S."/>
            <person name="Arias M.C."/>
        </authorList>
    </citation>
    <scope>NUCLEOTIDE SEQUENCE</scope>
    <source>
        <strain evidence="1">USP_2M_L1-L4_2017</strain>
        <tissue evidence="1">Whole body</tissue>
    </source>
</reference>
<dbReference type="EMBL" id="JAHYIQ010000001">
    <property type="protein sequence ID" value="KAK1136707.1"/>
    <property type="molecule type" value="Genomic_DNA"/>
</dbReference>